<dbReference type="AlphaFoldDB" id="A0A7V8NWN8"/>
<evidence type="ECO:0000313" key="1">
    <source>
        <dbReference type="EMBL" id="MBA0088827.1"/>
    </source>
</evidence>
<proteinExistence type="predicted"/>
<sequence length="107" mass="12720">MTTLSNRQYPMLRAFIDGGPTFTMTIEEAQRFDQRPFRSMLKRQYVAFRPGKGFYLTKEGDKHWREFERTEIFRKNPLLPLTAYFDPTAYGLKPRPVKHHRLHAIAS</sequence>
<dbReference type="EMBL" id="JACDQQ010002699">
    <property type="protein sequence ID" value="MBA0088827.1"/>
    <property type="molecule type" value="Genomic_DNA"/>
</dbReference>
<protein>
    <submittedName>
        <fullName evidence="1">Uncharacterized protein</fullName>
    </submittedName>
</protein>
<evidence type="ECO:0000313" key="2">
    <source>
        <dbReference type="Proteomes" id="UP000567293"/>
    </source>
</evidence>
<organism evidence="1 2">
    <name type="scientific">Candidatus Acidiferrum panamense</name>
    <dbReference type="NCBI Taxonomy" id="2741543"/>
    <lineage>
        <taxon>Bacteria</taxon>
        <taxon>Pseudomonadati</taxon>
        <taxon>Acidobacteriota</taxon>
        <taxon>Terriglobia</taxon>
        <taxon>Candidatus Acidiferrales</taxon>
        <taxon>Candidatus Acidiferrum</taxon>
    </lineage>
</organism>
<comment type="caution">
    <text evidence="1">The sequence shown here is derived from an EMBL/GenBank/DDBJ whole genome shotgun (WGS) entry which is preliminary data.</text>
</comment>
<reference evidence="1" key="1">
    <citation type="submission" date="2020-06" db="EMBL/GenBank/DDBJ databases">
        <title>Legume-microbial interactions unlock mineral nutrients during tropical forest succession.</title>
        <authorList>
            <person name="Epihov D.Z."/>
        </authorList>
    </citation>
    <scope>NUCLEOTIDE SEQUENCE [LARGE SCALE GENOMIC DNA]</scope>
    <source>
        <strain evidence="1">Pan2503</strain>
    </source>
</reference>
<keyword evidence="2" id="KW-1185">Reference proteome</keyword>
<name>A0A7V8NWN8_9BACT</name>
<dbReference type="Proteomes" id="UP000567293">
    <property type="component" value="Unassembled WGS sequence"/>
</dbReference>
<gene>
    <name evidence="1" type="ORF">HRJ53_27885</name>
</gene>
<accession>A0A7V8NWN8</accession>